<dbReference type="STRING" id="1332188.L336_0076"/>
<organism evidence="2 3">
    <name type="scientific">Candidatus Saccharimonas aalborgensis</name>
    <dbReference type="NCBI Taxonomy" id="1332188"/>
    <lineage>
        <taxon>Bacteria</taxon>
        <taxon>Candidatus Saccharimonadota</taxon>
        <taxon>Candidatus Saccharimonadia</taxon>
        <taxon>Candidatus Saccharimonadales</taxon>
        <taxon>Candidatus Saccharimonadaceae</taxon>
        <taxon>Candidatus Saccharimonas</taxon>
    </lineage>
</organism>
<dbReference type="GO" id="GO:0016740">
    <property type="term" value="F:transferase activity"/>
    <property type="evidence" value="ECO:0007669"/>
    <property type="project" value="UniProtKB-KW"/>
</dbReference>
<dbReference type="InterPro" id="IPR036113">
    <property type="entry name" value="Asp/Glu-ADT_sf_sub_c"/>
</dbReference>
<dbReference type="HAMAP" id="MF_00122">
    <property type="entry name" value="GatC"/>
    <property type="match status" value="1"/>
</dbReference>
<gene>
    <name evidence="1" type="primary">gatC</name>
    <name evidence="2" type="ORF">L336_0076</name>
</gene>
<dbReference type="HOGENOM" id="CLU_105899_1_2_0"/>
<comment type="catalytic activity">
    <reaction evidence="1">
        <text>L-aspartyl-tRNA(Asn) + L-glutamine + ATP + H2O = L-asparaginyl-tRNA(Asn) + L-glutamate + ADP + phosphate + 2 H(+)</text>
        <dbReference type="Rhea" id="RHEA:14513"/>
        <dbReference type="Rhea" id="RHEA-COMP:9674"/>
        <dbReference type="Rhea" id="RHEA-COMP:9677"/>
        <dbReference type="ChEBI" id="CHEBI:15377"/>
        <dbReference type="ChEBI" id="CHEBI:15378"/>
        <dbReference type="ChEBI" id="CHEBI:29985"/>
        <dbReference type="ChEBI" id="CHEBI:30616"/>
        <dbReference type="ChEBI" id="CHEBI:43474"/>
        <dbReference type="ChEBI" id="CHEBI:58359"/>
        <dbReference type="ChEBI" id="CHEBI:78515"/>
        <dbReference type="ChEBI" id="CHEBI:78516"/>
        <dbReference type="ChEBI" id="CHEBI:456216"/>
    </reaction>
</comment>
<dbReference type="GO" id="GO:0050567">
    <property type="term" value="F:glutaminyl-tRNA synthase (glutamine-hydrolyzing) activity"/>
    <property type="evidence" value="ECO:0007669"/>
    <property type="project" value="UniProtKB-UniRule"/>
</dbReference>
<dbReference type="Gene3D" id="1.10.20.60">
    <property type="entry name" value="Glu-tRNAGln amidotransferase C subunit, N-terminal domain"/>
    <property type="match status" value="1"/>
</dbReference>
<comment type="function">
    <text evidence="1">Allows the formation of correctly charged Asn-tRNA(Asn) or Gln-tRNA(Gln) through the transamidation of misacylated Asp-tRNA(Asn) or Glu-tRNA(Gln) in organisms which lack either or both of asparaginyl-tRNA or glutaminyl-tRNA synthetases. The reaction takes place in the presence of glutamine and ATP through an activated phospho-Asp-tRNA(Asn) or phospho-Glu-tRNA(Gln).</text>
</comment>
<protein>
    <recommendedName>
        <fullName evidence="1">Aspartyl/glutamyl-tRNA(Asn/Gln) amidotransferase subunit C</fullName>
        <shortName evidence="1">Asp/Glu-ADT subunit C</shortName>
        <ecNumber evidence="1">6.3.5.-</ecNumber>
    </recommendedName>
</protein>
<evidence type="ECO:0000256" key="1">
    <source>
        <dbReference type="HAMAP-Rule" id="MF_00122"/>
    </source>
</evidence>
<dbReference type="GO" id="GO:0006412">
    <property type="term" value="P:translation"/>
    <property type="evidence" value="ECO:0007669"/>
    <property type="project" value="UniProtKB-UniRule"/>
</dbReference>
<name>R4PVM1_9BACT</name>
<proteinExistence type="inferred from homology"/>
<dbReference type="SUPFAM" id="SSF141000">
    <property type="entry name" value="Glu-tRNAGln amidotransferase C subunit"/>
    <property type="match status" value="1"/>
</dbReference>
<keyword evidence="1" id="KW-0067">ATP-binding</keyword>
<dbReference type="NCBIfam" id="TIGR00135">
    <property type="entry name" value="gatC"/>
    <property type="match status" value="1"/>
</dbReference>
<evidence type="ECO:0000313" key="2">
    <source>
        <dbReference type="EMBL" id="AGL61787.1"/>
    </source>
</evidence>
<dbReference type="RefSeq" id="WP_015641238.1">
    <property type="nucleotide sequence ID" value="NC_021219.1"/>
</dbReference>
<keyword evidence="2" id="KW-0808">Transferase</keyword>
<keyword evidence="1" id="KW-0648">Protein biosynthesis</keyword>
<dbReference type="KEGG" id="saal:L336_0076"/>
<comment type="subunit">
    <text evidence="1">Heterotrimer of A, B and C subunits.</text>
</comment>
<dbReference type="GO" id="GO:0005524">
    <property type="term" value="F:ATP binding"/>
    <property type="evidence" value="ECO:0007669"/>
    <property type="project" value="UniProtKB-KW"/>
</dbReference>
<dbReference type="GO" id="GO:0006450">
    <property type="term" value="P:regulation of translational fidelity"/>
    <property type="evidence" value="ECO:0007669"/>
    <property type="project" value="InterPro"/>
</dbReference>
<comment type="catalytic activity">
    <reaction evidence="1">
        <text>L-glutamyl-tRNA(Gln) + L-glutamine + ATP + H2O = L-glutaminyl-tRNA(Gln) + L-glutamate + ADP + phosphate + H(+)</text>
        <dbReference type="Rhea" id="RHEA:17521"/>
        <dbReference type="Rhea" id="RHEA-COMP:9681"/>
        <dbReference type="Rhea" id="RHEA-COMP:9684"/>
        <dbReference type="ChEBI" id="CHEBI:15377"/>
        <dbReference type="ChEBI" id="CHEBI:15378"/>
        <dbReference type="ChEBI" id="CHEBI:29985"/>
        <dbReference type="ChEBI" id="CHEBI:30616"/>
        <dbReference type="ChEBI" id="CHEBI:43474"/>
        <dbReference type="ChEBI" id="CHEBI:58359"/>
        <dbReference type="ChEBI" id="CHEBI:78520"/>
        <dbReference type="ChEBI" id="CHEBI:78521"/>
        <dbReference type="ChEBI" id="CHEBI:456216"/>
    </reaction>
</comment>
<comment type="similarity">
    <text evidence="1">Belongs to the GatC family.</text>
</comment>
<dbReference type="PANTHER" id="PTHR15004:SF0">
    <property type="entry name" value="GLUTAMYL-TRNA(GLN) AMIDOTRANSFERASE SUBUNIT C, MITOCHONDRIAL"/>
    <property type="match status" value="1"/>
</dbReference>
<dbReference type="EC" id="6.3.5.-" evidence="1"/>
<keyword evidence="3" id="KW-1185">Reference proteome</keyword>
<dbReference type="Proteomes" id="UP000013893">
    <property type="component" value="Chromosome"/>
</dbReference>
<keyword evidence="1 2" id="KW-0436">Ligase</keyword>
<dbReference type="InterPro" id="IPR003837">
    <property type="entry name" value="GatC"/>
</dbReference>
<reference evidence="2 3" key="1">
    <citation type="journal article" date="2013" name="Nat. Biotechnol.">
        <title>Genome sequences of rare, uncultured bacteria obtained by differential coverage binning of multiple metagenomes.</title>
        <authorList>
            <person name="Albertsen M."/>
            <person name="Hugenholtz P."/>
            <person name="Skarshewski A."/>
            <person name="Nielsen K.L."/>
            <person name="Tyson G.W."/>
            <person name="Nielsen P.H."/>
        </authorList>
    </citation>
    <scope>NUCLEOTIDE SEQUENCE [LARGE SCALE GENOMIC DNA]</scope>
    <source>
        <strain evidence="2">TM71</strain>
    </source>
</reference>
<dbReference type="Pfam" id="PF02686">
    <property type="entry name" value="GatC"/>
    <property type="match status" value="1"/>
</dbReference>
<evidence type="ECO:0000313" key="3">
    <source>
        <dbReference type="Proteomes" id="UP000013893"/>
    </source>
</evidence>
<accession>R4PVM1</accession>
<keyword evidence="1" id="KW-0547">Nucleotide-binding</keyword>
<sequence>MSTITTDDVRHLAQLSNLQLSDDELAALQVDLENILNYVHQLSELDTSNVEPTYQVSGLENVWRDDVVRQGAADREALLALAPEQADHSVKVPQVL</sequence>
<dbReference type="PANTHER" id="PTHR15004">
    <property type="entry name" value="GLUTAMYL-TRNA(GLN) AMIDOTRANSFERASE SUBUNIT C, MITOCHONDRIAL"/>
    <property type="match status" value="1"/>
</dbReference>
<dbReference type="GO" id="GO:0050566">
    <property type="term" value="F:asparaginyl-tRNA synthase (glutamine-hydrolyzing) activity"/>
    <property type="evidence" value="ECO:0007669"/>
    <property type="project" value="RHEA"/>
</dbReference>
<dbReference type="AlphaFoldDB" id="R4PVM1"/>
<dbReference type="GO" id="GO:0070681">
    <property type="term" value="P:glutaminyl-tRNAGln biosynthesis via transamidation"/>
    <property type="evidence" value="ECO:0007669"/>
    <property type="project" value="TreeGrafter"/>
</dbReference>
<dbReference type="EMBL" id="CP005957">
    <property type="protein sequence ID" value="AGL61787.1"/>
    <property type="molecule type" value="Genomic_DNA"/>
</dbReference>
<dbReference type="OrthoDB" id="9813938at2"/>